<reference evidence="3" key="1">
    <citation type="submission" date="2010-12" db="EMBL/GenBank/DDBJ databases">
        <title>Complete sequence of Desulfovibrio aespoeensis Aspo-2.</title>
        <authorList>
            <consortium name="US DOE Joint Genome Institute"/>
            <person name="Lucas S."/>
            <person name="Copeland A."/>
            <person name="Lapidus A."/>
            <person name="Cheng J.-F."/>
            <person name="Goodwin L."/>
            <person name="Pitluck S."/>
            <person name="Chertkov O."/>
            <person name="Misra M."/>
            <person name="Detter J.C."/>
            <person name="Han C."/>
            <person name="Tapia R."/>
            <person name="Land M."/>
            <person name="Hauser L."/>
            <person name="Kyrpides N."/>
            <person name="Ivanova N."/>
            <person name="Ovchinnikova G."/>
            <person name="Pedersen K."/>
            <person name="Jagevall S."/>
            <person name="Hazen T."/>
            <person name="Woyke T."/>
        </authorList>
    </citation>
    <scope>NUCLEOTIDE SEQUENCE [LARGE SCALE GENOMIC DNA]</scope>
    <source>
        <strain evidence="3">ATCC 700646 / DSM 10631 / Aspo-2</strain>
    </source>
</reference>
<dbReference type="RefSeq" id="WP_013514459.1">
    <property type="nucleotide sequence ID" value="NC_014844.1"/>
</dbReference>
<name>E6VWN1_PSEA9</name>
<evidence type="ECO:0000313" key="3">
    <source>
        <dbReference type="Proteomes" id="UP000002191"/>
    </source>
</evidence>
<dbReference type="KEGG" id="das:Daes_1518"/>
<dbReference type="Proteomes" id="UP000002191">
    <property type="component" value="Chromosome"/>
</dbReference>
<keyword evidence="3" id="KW-1185">Reference proteome</keyword>
<reference evidence="2 3" key="2">
    <citation type="journal article" date="2014" name="Genome Announc.">
        <title>Complete Genome Sequence of the Subsurface, Mesophilic Sulfate-Reducing Bacterium Desulfovibrio aespoeensis Aspo-2.</title>
        <authorList>
            <person name="Pedersen K."/>
            <person name="Bengtsson A."/>
            <person name="Edlund J."/>
            <person name="Rabe L."/>
            <person name="Hazen T."/>
            <person name="Chakraborty R."/>
            <person name="Goodwin L."/>
            <person name="Shapiro N."/>
        </authorList>
    </citation>
    <scope>NUCLEOTIDE SEQUENCE [LARGE SCALE GENOMIC DNA]</scope>
    <source>
        <strain evidence="3">ATCC 700646 / DSM 10631 / Aspo-2</strain>
    </source>
</reference>
<dbReference type="EMBL" id="CP002431">
    <property type="protein sequence ID" value="ADU62532.1"/>
    <property type="molecule type" value="Genomic_DNA"/>
</dbReference>
<dbReference type="OrthoDB" id="5465346at2"/>
<organism evidence="2 3">
    <name type="scientific">Pseudodesulfovibrio aespoeensis (strain ATCC 700646 / DSM 10631 / Aspo-2)</name>
    <name type="common">Desulfovibrio aespoeensis</name>
    <dbReference type="NCBI Taxonomy" id="643562"/>
    <lineage>
        <taxon>Bacteria</taxon>
        <taxon>Pseudomonadati</taxon>
        <taxon>Thermodesulfobacteriota</taxon>
        <taxon>Desulfovibrionia</taxon>
        <taxon>Desulfovibrionales</taxon>
        <taxon>Desulfovibrionaceae</taxon>
    </lineage>
</organism>
<dbReference type="STRING" id="643562.Daes_1518"/>
<evidence type="ECO:0000256" key="1">
    <source>
        <dbReference type="SAM" id="MobiDB-lite"/>
    </source>
</evidence>
<sequence length="74" mass="7933">MSTIAPINAADEHAPALRDDRREQAGGIRPEPADTAPHEQAFVLSVQASGNRDNKATVQGFQDTGKGAFIDRVF</sequence>
<accession>E6VWN1</accession>
<evidence type="ECO:0000313" key="2">
    <source>
        <dbReference type="EMBL" id="ADU62532.1"/>
    </source>
</evidence>
<feature type="compositionally biased region" description="Basic and acidic residues" evidence="1">
    <location>
        <begin position="10"/>
        <end position="24"/>
    </location>
</feature>
<feature type="region of interest" description="Disordered" evidence="1">
    <location>
        <begin position="1"/>
        <end position="38"/>
    </location>
</feature>
<dbReference type="HOGENOM" id="CLU_2681667_0_0_7"/>
<proteinExistence type="predicted"/>
<gene>
    <name evidence="2" type="ordered locus">Daes_1518</name>
</gene>
<protein>
    <submittedName>
        <fullName evidence="2">Uncharacterized protein</fullName>
    </submittedName>
</protein>
<dbReference type="AlphaFoldDB" id="E6VWN1"/>